<gene>
    <name evidence="1" type="primary">soj_7</name>
    <name evidence="1" type="ORF">Psal009_01871</name>
</gene>
<dbReference type="RefSeq" id="WP_016211564.1">
    <property type="nucleotide sequence ID" value="NZ_CP012413.1"/>
</dbReference>
<dbReference type="PANTHER" id="PTHR13696">
    <property type="entry name" value="P-LOOP CONTAINING NUCLEOSIDE TRIPHOSPHATE HYDROLASE"/>
    <property type="match status" value="1"/>
</dbReference>
<dbReference type="PANTHER" id="PTHR13696:SF52">
    <property type="entry name" value="PARA FAMILY PROTEIN CT_582"/>
    <property type="match status" value="1"/>
</dbReference>
<sequence length="291" mass="33000">MKRVVFNQKGGVGKSSITCNLAAISALCGLKTLVIDLDPQANSSFYLLGQQYTECEHTITDFFSNILSFNYSSSPLAECIQPTAIQNLVIIPSNLELETLHSKLESRHKIYKLKETLDQLDYDAVYIDTPPAFNFFSRSALIAASHCLIPFDCDEFSRQGLYTLTHNIHEISSDHNPNLAIEGIVINQYQPTSKLPQQVVQELLDDQLNVIEPYLSSSIKMKESHKKAEPLIQLYPSHKLTQEFLQVFQNIHPRINVQDFIPQFKPNAQKSMINHSRKSKHKTPLDLEIVS</sequence>
<organism evidence="1 2">
    <name type="scientific">Piscirickettsia salmonis</name>
    <dbReference type="NCBI Taxonomy" id="1238"/>
    <lineage>
        <taxon>Bacteria</taxon>
        <taxon>Pseudomonadati</taxon>
        <taxon>Pseudomonadota</taxon>
        <taxon>Gammaproteobacteria</taxon>
        <taxon>Thiotrichales</taxon>
        <taxon>Piscirickettsiaceae</taxon>
        <taxon>Piscirickettsia</taxon>
    </lineage>
</organism>
<dbReference type="Pfam" id="PF13614">
    <property type="entry name" value="AAA_31"/>
    <property type="match status" value="1"/>
</dbReference>
<dbReference type="Gene3D" id="3.40.50.300">
    <property type="entry name" value="P-loop containing nucleotide triphosphate hydrolases"/>
    <property type="match status" value="1"/>
</dbReference>
<dbReference type="EMBL" id="CP038908">
    <property type="protein sequence ID" value="QGO05969.1"/>
    <property type="molecule type" value="Genomic_DNA"/>
</dbReference>
<evidence type="ECO:0000313" key="1">
    <source>
        <dbReference type="EMBL" id="QGO05969.1"/>
    </source>
</evidence>
<dbReference type="AlphaFoldDB" id="A0A9Q5V7S3"/>
<dbReference type="SUPFAM" id="SSF52540">
    <property type="entry name" value="P-loop containing nucleoside triphosphate hydrolases"/>
    <property type="match status" value="1"/>
</dbReference>
<dbReference type="InterPro" id="IPR050678">
    <property type="entry name" value="DNA_Partitioning_ATPase"/>
</dbReference>
<protein>
    <submittedName>
        <fullName evidence="1">Sporulation initiation inhibitor protein soj</fullName>
    </submittedName>
</protein>
<evidence type="ECO:0000313" key="2">
    <source>
        <dbReference type="Proteomes" id="UP000422232"/>
    </source>
</evidence>
<dbReference type="GeneID" id="66741032"/>
<proteinExistence type="predicted"/>
<accession>A0A9Q5V7S3</accession>
<dbReference type="Proteomes" id="UP000422232">
    <property type="component" value="Chromosome"/>
</dbReference>
<dbReference type="InterPro" id="IPR025669">
    <property type="entry name" value="AAA_dom"/>
</dbReference>
<keyword evidence="2" id="KW-1185">Reference proteome</keyword>
<dbReference type="CDD" id="cd02042">
    <property type="entry name" value="ParAB_family"/>
    <property type="match status" value="1"/>
</dbReference>
<reference evidence="1 2" key="1">
    <citation type="submission" date="2019-04" db="EMBL/GenBank/DDBJ databases">
        <title>Complete genome sequencing of Piscirickettsia salmonis strain Psal-009.</title>
        <authorList>
            <person name="Schober I."/>
            <person name="Bunk B."/>
            <person name="Sproer C."/>
            <person name="Carril G.P."/>
            <person name="Riedel T."/>
            <person name="Flores-Herrera P.A."/>
            <person name="Nourdin-Galindo G."/>
            <person name="Marshall S.H."/>
            <person name="Overmann J."/>
        </authorList>
    </citation>
    <scope>NUCLEOTIDE SEQUENCE [LARGE SCALE GENOMIC DNA]</scope>
    <source>
        <strain evidence="1 2">Psal-009</strain>
    </source>
</reference>
<name>A0A9Q5V7S3_PISSA</name>
<dbReference type="InterPro" id="IPR027417">
    <property type="entry name" value="P-loop_NTPase"/>
</dbReference>